<comment type="caution">
    <text evidence="1">The sequence shown here is derived from an EMBL/GenBank/DDBJ whole genome shotgun (WGS) entry which is preliminary data.</text>
</comment>
<protein>
    <submittedName>
        <fullName evidence="1">Uncharacterized protein</fullName>
    </submittedName>
</protein>
<organism evidence="1 2">
    <name type="scientific">Candidatus Uhrbacteria bacterium GW2011_GWF2_41_16</name>
    <dbReference type="NCBI Taxonomy" id="1618997"/>
    <lineage>
        <taxon>Bacteria</taxon>
        <taxon>Candidatus Uhriibacteriota</taxon>
    </lineage>
</organism>
<dbReference type="Proteomes" id="UP000034746">
    <property type="component" value="Unassembled WGS sequence"/>
</dbReference>
<gene>
    <name evidence="1" type="ORF">UU48_C0006G0018</name>
</gene>
<evidence type="ECO:0000313" key="2">
    <source>
        <dbReference type="Proteomes" id="UP000034746"/>
    </source>
</evidence>
<evidence type="ECO:0000313" key="1">
    <source>
        <dbReference type="EMBL" id="KKR97978.1"/>
    </source>
</evidence>
<dbReference type="AlphaFoldDB" id="A0A0G0VAG0"/>
<proteinExistence type="predicted"/>
<dbReference type="EMBL" id="LCAU01000006">
    <property type="protein sequence ID" value="KKR97978.1"/>
    <property type="molecule type" value="Genomic_DNA"/>
</dbReference>
<accession>A0A0G0VAG0</accession>
<sequence>MSEKNRDYVEPARDLNKEESERLLALDFEKVEVYHELNTTTALVAEELNEYRKRFGLNPVPTEEDAVRLVSEQAYDSDRFAQKASEGDAFFHPENRKVFVRFNSAKYGSSSFDRMHAVYAVAHELAHRAMEKSGLSRVLENETPTFERLTEGLVDWLAKDILNRRVLASVTSAENLQSRAGYIQHMHPQEDGFALREDEIVPTAPGESLFSFSYISEIRLIEHLQSRKPELFQALLKAAFEGNREEASMLLEQALGSQMRDKLGDSSVPTHELVAELSGQK</sequence>
<name>A0A0G0VAG0_9BACT</name>
<reference evidence="1 2" key="1">
    <citation type="journal article" date="2015" name="Nature">
        <title>rRNA introns, odd ribosomes, and small enigmatic genomes across a large radiation of phyla.</title>
        <authorList>
            <person name="Brown C.T."/>
            <person name="Hug L.A."/>
            <person name="Thomas B.C."/>
            <person name="Sharon I."/>
            <person name="Castelle C.J."/>
            <person name="Singh A."/>
            <person name="Wilkins M.J."/>
            <person name="Williams K.H."/>
            <person name="Banfield J.F."/>
        </authorList>
    </citation>
    <scope>NUCLEOTIDE SEQUENCE [LARGE SCALE GENOMIC DNA]</scope>
</reference>